<keyword evidence="3" id="KW-1185">Reference proteome</keyword>
<protein>
    <submittedName>
        <fullName evidence="2">Uncharacterized protein</fullName>
    </submittedName>
</protein>
<dbReference type="AlphaFoldDB" id="A0AAV7UHK4"/>
<dbReference type="EMBL" id="JANPWB010000005">
    <property type="protein sequence ID" value="KAJ1188478.1"/>
    <property type="molecule type" value="Genomic_DNA"/>
</dbReference>
<dbReference type="Proteomes" id="UP001066276">
    <property type="component" value="Chromosome 3_1"/>
</dbReference>
<organism evidence="2 3">
    <name type="scientific">Pleurodeles waltl</name>
    <name type="common">Iberian ribbed newt</name>
    <dbReference type="NCBI Taxonomy" id="8319"/>
    <lineage>
        <taxon>Eukaryota</taxon>
        <taxon>Metazoa</taxon>
        <taxon>Chordata</taxon>
        <taxon>Craniata</taxon>
        <taxon>Vertebrata</taxon>
        <taxon>Euteleostomi</taxon>
        <taxon>Amphibia</taxon>
        <taxon>Batrachia</taxon>
        <taxon>Caudata</taxon>
        <taxon>Salamandroidea</taxon>
        <taxon>Salamandridae</taxon>
        <taxon>Pleurodelinae</taxon>
        <taxon>Pleurodeles</taxon>
    </lineage>
</organism>
<proteinExistence type="predicted"/>
<evidence type="ECO:0000313" key="3">
    <source>
        <dbReference type="Proteomes" id="UP001066276"/>
    </source>
</evidence>
<gene>
    <name evidence="2" type="ORF">NDU88_005239</name>
</gene>
<feature type="region of interest" description="Disordered" evidence="1">
    <location>
        <begin position="84"/>
        <end position="125"/>
    </location>
</feature>
<name>A0AAV7UHK4_PLEWA</name>
<reference evidence="2" key="1">
    <citation type="journal article" date="2022" name="bioRxiv">
        <title>Sequencing and chromosome-scale assembly of the giantPleurodeles waltlgenome.</title>
        <authorList>
            <person name="Brown T."/>
            <person name="Elewa A."/>
            <person name="Iarovenko S."/>
            <person name="Subramanian E."/>
            <person name="Araus A.J."/>
            <person name="Petzold A."/>
            <person name="Susuki M."/>
            <person name="Suzuki K.-i.T."/>
            <person name="Hayashi T."/>
            <person name="Toyoda A."/>
            <person name="Oliveira C."/>
            <person name="Osipova E."/>
            <person name="Leigh N.D."/>
            <person name="Simon A."/>
            <person name="Yun M.H."/>
        </authorList>
    </citation>
    <scope>NUCLEOTIDE SEQUENCE</scope>
    <source>
        <strain evidence="2">20211129_DDA</strain>
        <tissue evidence="2">Liver</tissue>
    </source>
</reference>
<feature type="compositionally biased region" description="Basic and acidic residues" evidence="1">
    <location>
        <begin position="1"/>
        <end position="20"/>
    </location>
</feature>
<evidence type="ECO:0000256" key="1">
    <source>
        <dbReference type="SAM" id="MobiDB-lite"/>
    </source>
</evidence>
<evidence type="ECO:0000313" key="2">
    <source>
        <dbReference type="EMBL" id="KAJ1188478.1"/>
    </source>
</evidence>
<accession>A0AAV7UHK4</accession>
<feature type="compositionally biased region" description="Basic and acidic residues" evidence="1">
    <location>
        <begin position="84"/>
        <end position="102"/>
    </location>
</feature>
<comment type="caution">
    <text evidence="2">The sequence shown here is derived from an EMBL/GenBank/DDBJ whole genome shotgun (WGS) entry which is preliminary data.</text>
</comment>
<sequence>MADHKGRESKDYKDSKESKASHKRFKPDSTVPDSPVKSKEDMPANTEVIMQHIIALHTLAQHSRNSTDAMYCDIQTIHTDLKGLSDRHREEESRISSLEDAKTPPLISFNETNGKGNLGVGSLQP</sequence>
<feature type="region of interest" description="Disordered" evidence="1">
    <location>
        <begin position="1"/>
        <end position="41"/>
    </location>
</feature>